<organism evidence="2 3">
    <name type="scientific">Billgrantia desiderata</name>
    <dbReference type="NCBI Taxonomy" id="52021"/>
    <lineage>
        <taxon>Bacteria</taxon>
        <taxon>Pseudomonadati</taxon>
        <taxon>Pseudomonadota</taxon>
        <taxon>Gammaproteobacteria</taxon>
        <taxon>Oceanospirillales</taxon>
        <taxon>Halomonadaceae</taxon>
        <taxon>Billgrantia</taxon>
    </lineage>
</organism>
<proteinExistence type="predicted"/>
<dbReference type="Pfam" id="PF00805">
    <property type="entry name" value="Pentapeptide"/>
    <property type="match status" value="1"/>
</dbReference>
<dbReference type="SUPFAM" id="SSF141571">
    <property type="entry name" value="Pentapeptide repeat-like"/>
    <property type="match status" value="1"/>
</dbReference>
<evidence type="ECO:0000313" key="3">
    <source>
        <dbReference type="Proteomes" id="UP001320178"/>
    </source>
</evidence>
<evidence type="ECO:0000256" key="1">
    <source>
        <dbReference type="SAM" id="MobiDB-lite"/>
    </source>
</evidence>
<reference evidence="2" key="1">
    <citation type="submission" date="2020-05" db="EMBL/GenBank/DDBJ databases">
        <authorList>
            <person name="Wang L."/>
            <person name="Shao Z."/>
        </authorList>
    </citation>
    <scope>NUCLEOTIDE SEQUENCE</scope>
    <source>
        <strain evidence="2">MCCC 1A05776</strain>
    </source>
</reference>
<dbReference type="AlphaFoldDB" id="A0AAW4YSS7"/>
<dbReference type="Proteomes" id="UP001320178">
    <property type="component" value="Unassembled WGS sequence"/>
</dbReference>
<dbReference type="InterPro" id="IPR001646">
    <property type="entry name" value="5peptide_repeat"/>
</dbReference>
<feature type="compositionally biased region" description="Polar residues" evidence="1">
    <location>
        <begin position="53"/>
        <end position="62"/>
    </location>
</feature>
<feature type="region of interest" description="Disordered" evidence="1">
    <location>
        <begin position="35"/>
        <end position="62"/>
    </location>
</feature>
<reference evidence="2" key="2">
    <citation type="journal article" date="2021" name="Front. Microbiol.">
        <title>Aerobic Denitrification and Heterotrophic Sulfur Oxidation in the Genus Halomonas Revealed by Six Novel Species Characterizations and Genome-Based Analysis.</title>
        <authorList>
            <person name="Wang L."/>
            <person name="Shao Z."/>
        </authorList>
    </citation>
    <scope>NUCLEOTIDE SEQUENCE</scope>
    <source>
        <strain evidence="2">MCCC 1A05776</strain>
    </source>
</reference>
<evidence type="ECO:0000313" key="2">
    <source>
        <dbReference type="EMBL" id="MCE8051314.1"/>
    </source>
</evidence>
<accession>A0AAW4YSS7</accession>
<name>A0AAW4YSS7_9GAMM</name>
<dbReference type="Gene3D" id="2.160.20.80">
    <property type="entry name" value="E3 ubiquitin-protein ligase SopA"/>
    <property type="match status" value="1"/>
</dbReference>
<dbReference type="RefSeq" id="WP_422677644.1">
    <property type="nucleotide sequence ID" value="NZ_JABFTS010000002.1"/>
</dbReference>
<gene>
    <name evidence="2" type="ORF">HOP61_08430</name>
</gene>
<dbReference type="EMBL" id="JABFTS010000002">
    <property type="protein sequence ID" value="MCE8051314.1"/>
    <property type="molecule type" value="Genomic_DNA"/>
</dbReference>
<comment type="caution">
    <text evidence="2">The sequence shown here is derived from an EMBL/GenBank/DDBJ whole genome shotgun (WGS) entry which is preliminary data.</text>
</comment>
<protein>
    <submittedName>
        <fullName evidence="2">Pentapeptide repeat-containing protein</fullName>
    </submittedName>
</protein>
<sequence>MPHRGVESCSSAILSRATLSRATVSKATLSKATLSKATLSKDRASPREPFTPPTTAGTSRGH</sequence>